<dbReference type="Proteomes" id="UP001153076">
    <property type="component" value="Unassembled WGS sequence"/>
</dbReference>
<evidence type="ECO:0000256" key="2">
    <source>
        <dbReference type="SAM" id="SignalP"/>
    </source>
</evidence>
<name>A0A9Q1K9B8_9CARY</name>
<protein>
    <submittedName>
        <fullName evidence="3">Uncharacterized protein</fullName>
    </submittedName>
</protein>
<keyword evidence="2" id="KW-0732">Signal</keyword>
<keyword evidence="4" id="KW-1185">Reference proteome</keyword>
<dbReference type="AlphaFoldDB" id="A0A9Q1K9B8"/>
<feature type="chain" id="PRO_5040268108" evidence="2">
    <location>
        <begin position="21"/>
        <end position="399"/>
    </location>
</feature>
<proteinExistence type="predicted"/>
<evidence type="ECO:0000313" key="4">
    <source>
        <dbReference type="Proteomes" id="UP001153076"/>
    </source>
</evidence>
<evidence type="ECO:0000313" key="3">
    <source>
        <dbReference type="EMBL" id="KAJ8438760.1"/>
    </source>
</evidence>
<evidence type="ECO:0000256" key="1">
    <source>
        <dbReference type="SAM" id="MobiDB-lite"/>
    </source>
</evidence>
<reference evidence="3" key="1">
    <citation type="submission" date="2022-04" db="EMBL/GenBank/DDBJ databases">
        <title>Carnegiea gigantea Genome sequencing and assembly v2.</title>
        <authorList>
            <person name="Copetti D."/>
            <person name="Sanderson M.J."/>
            <person name="Burquez A."/>
            <person name="Wojciechowski M.F."/>
        </authorList>
    </citation>
    <scope>NUCLEOTIDE SEQUENCE</scope>
    <source>
        <strain evidence="3">SGP5-SGP5p</strain>
        <tissue evidence="3">Aerial part</tissue>
    </source>
</reference>
<sequence length="399" mass="45408">MMASLMLLYWSVNKLWLWSSQEDAVESVLMLHNANIQGQNIQVSIATYEVGRGSSFQHHAHARRGIHSDRHRINEEVSTKRWHAHNEIWRKKEQTEGLSNKALSVRFGHESQPYESCLRGEMNSEFEECLSRSLVCTSEEPRDLATLASALINGFGQYTKLCALSNFKFILTFPRVPQMEEVLNNHDQLDRWFANVRKWDKSECCYMRRVVIVTDIFRNIEGDLLLSLDDGGCRIFIREVGPAVQVINRGYTQSHSPSKEAMDSNEEVPGFEDLDDELEANKPGFSVSQNGYLEEILKILQHLLPLEDGTTYQLLGNEEQQPPGFKKSTNNQPNYLDVVASSHILASEDQALAGGEFRNDQNGENELPLVFENKALCPPTAQPQNCHNGKDEKRKVSTR</sequence>
<feature type="region of interest" description="Disordered" evidence="1">
    <location>
        <begin position="377"/>
        <end position="399"/>
    </location>
</feature>
<gene>
    <name evidence="3" type="ORF">Cgig2_009878</name>
</gene>
<dbReference type="OrthoDB" id="998068at2759"/>
<feature type="compositionally biased region" description="Basic and acidic residues" evidence="1">
    <location>
        <begin position="388"/>
        <end position="399"/>
    </location>
</feature>
<organism evidence="3 4">
    <name type="scientific">Carnegiea gigantea</name>
    <dbReference type="NCBI Taxonomy" id="171969"/>
    <lineage>
        <taxon>Eukaryota</taxon>
        <taxon>Viridiplantae</taxon>
        <taxon>Streptophyta</taxon>
        <taxon>Embryophyta</taxon>
        <taxon>Tracheophyta</taxon>
        <taxon>Spermatophyta</taxon>
        <taxon>Magnoliopsida</taxon>
        <taxon>eudicotyledons</taxon>
        <taxon>Gunneridae</taxon>
        <taxon>Pentapetalae</taxon>
        <taxon>Caryophyllales</taxon>
        <taxon>Cactineae</taxon>
        <taxon>Cactaceae</taxon>
        <taxon>Cactoideae</taxon>
        <taxon>Echinocereeae</taxon>
        <taxon>Carnegiea</taxon>
    </lineage>
</organism>
<accession>A0A9Q1K9B8</accession>
<feature type="signal peptide" evidence="2">
    <location>
        <begin position="1"/>
        <end position="20"/>
    </location>
</feature>
<dbReference type="EMBL" id="JAKOGI010000241">
    <property type="protein sequence ID" value="KAJ8438760.1"/>
    <property type="molecule type" value="Genomic_DNA"/>
</dbReference>
<comment type="caution">
    <text evidence="3">The sequence shown here is derived from an EMBL/GenBank/DDBJ whole genome shotgun (WGS) entry which is preliminary data.</text>
</comment>